<protein>
    <submittedName>
        <fullName evidence="1">Uncharacterized protein</fullName>
    </submittedName>
</protein>
<name>A0A327Y738_9BACL</name>
<dbReference type="EMBL" id="QLMH01000020">
    <property type="protein sequence ID" value="RAK15565.1"/>
    <property type="molecule type" value="Genomic_DNA"/>
</dbReference>
<evidence type="ECO:0000313" key="2">
    <source>
        <dbReference type="Proteomes" id="UP000248555"/>
    </source>
</evidence>
<dbReference type="OrthoDB" id="2908478at2"/>
<proteinExistence type="predicted"/>
<keyword evidence="2" id="KW-1185">Reference proteome</keyword>
<dbReference type="AlphaFoldDB" id="A0A327Y738"/>
<evidence type="ECO:0000313" key="1">
    <source>
        <dbReference type="EMBL" id="RAK15565.1"/>
    </source>
</evidence>
<sequence>MKAFRISWHAIIEDGSVLDGRSLIYADSEEKAVEHLIIQKAKEYRIKHEWIRIETVTEIPNLQTDET</sequence>
<dbReference type="Proteomes" id="UP000248555">
    <property type="component" value="Unassembled WGS sequence"/>
</dbReference>
<accession>A0A327Y738</accession>
<reference evidence="1 2" key="1">
    <citation type="submission" date="2018-06" db="EMBL/GenBank/DDBJ databases">
        <title>Genomic Encyclopedia of Type Strains, Phase III (KMG-III): the genomes of soil and plant-associated and newly described type strains.</title>
        <authorList>
            <person name="Whitman W."/>
        </authorList>
    </citation>
    <scope>NUCLEOTIDE SEQUENCE [LARGE SCALE GENOMIC DNA]</scope>
    <source>
        <strain evidence="1 2">CGMCC 1.8979</strain>
    </source>
</reference>
<dbReference type="RefSeq" id="WP_111646331.1">
    <property type="nucleotide sequence ID" value="NZ_QLMH01000020.1"/>
</dbReference>
<organism evidence="1 2">
    <name type="scientific">Paranoxybacillus vitaminiphilus</name>
    <dbReference type="NCBI Taxonomy" id="581036"/>
    <lineage>
        <taxon>Bacteria</taxon>
        <taxon>Bacillati</taxon>
        <taxon>Bacillota</taxon>
        <taxon>Bacilli</taxon>
        <taxon>Bacillales</taxon>
        <taxon>Anoxybacillaceae</taxon>
        <taxon>Paranoxybacillus</taxon>
    </lineage>
</organism>
<gene>
    <name evidence="1" type="ORF">B0I26_12037</name>
</gene>
<comment type="caution">
    <text evidence="1">The sequence shown here is derived from an EMBL/GenBank/DDBJ whole genome shotgun (WGS) entry which is preliminary data.</text>
</comment>